<dbReference type="PROSITE" id="PS50075">
    <property type="entry name" value="CARRIER"/>
    <property type="match status" value="1"/>
</dbReference>
<keyword evidence="7" id="KW-1185">Reference proteome</keyword>
<comment type="cofactor">
    <cofactor evidence="1">
        <name>pantetheine 4'-phosphate</name>
        <dbReference type="ChEBI" id="CHEBI:47942"/>
    </cofactor>
</comment>
<dbReference type="Gene3D" id="3.30.300.30">
    <property type="match status" value="1"/>
</dbReference>
<name>A0A4Q2TSU0_9HYPH</name>
<accession>A0A4Q2TSU0</accession>
<dbReference type="NCBIfam" id="TIGR01733">
    <property type="entry name" value="AA-adenyl-dom"/>
    <property type="match status" value="1"/>
</dbReference>
<dbReference type="GO" id="GO:0047527">
    <property type="term" value="F:2,3-dihydroxybenzoate-serine ligase activity"/>
    <property type="evidence" value="ECO:0007669"/>
    <property type="project" value="TreeGrafter"/>
</dbReference>
<sequence length="1303" mass="142497">MASLAGTVRSDSSDLPEVHPLGEAQRGLWFAQALDPENPVFNTGQVMEICDALDVERFTRAVGKVHAEAGSLSLRILDDNRQIIDPGTEPPLSILDLSQESDPAAIARSDIRRDMETPLDLARCSPALFRLYRLSKNRFWWYVRLHHVIADGFATHLILSRTAELYNRGAADTGPALSPFKIALEQDQLYRNSPQYTEDRTFWNDALKDMPDVAGIKPGPALTARSYHHEVQVVPVALAERLRDLSIALKTGWSDIVTALVAAYYARFVGQQDVTVGVAFMGRFGSPAARVPLMLMNILPVRLRVDEDRRLADWLAAAAATLAAARRHGRYRHEHIRRDLGLGGGQRRLFGPLVNVLPYEEDLRLDGATVTTERLGTGPVDDITFSFRGDPMRANLSVEIDANPDLYGMAEVRAHAERFLHFLDRAVETALADGTLADVPTVTDAEAAWLIGTLNDTGHAVEPLTLVEVIERAFTRHAGREALRFDGESLSYAELDRRSAALARQLIAAGAGPDRRVAMALPRSSELLIGLVAILRSGAAYMPVDLSHPAERIERMLARGMPVLALAPEGAVLGDVQVLAPSAWTSEPSSDLLPTVDPRDAAYVIFTSGSTGEPKGVLVEHRAIVNRLEWMKEHYGFSTDDVILQKTPMTFDVSVWEFFLSFFAGGTLVMAPPEAHKDPEWLARLIRENGVTTAHFVPSMLSAFLSEPKAQGLSLRRVFASGEELTADLRDRFHREISAELHNLYGPTEAAVDVSYWAASADDRSNPVPIGLPVWNTRLYVLDARLRPVPPGVAGRLYIAGVQLAREYVGRADLTAERFVPDPFHAGERMYDTGDMARLRPDGAIDYLGRLDNQIKLRGLRIELGEIEAAILSYPHVTQSVAILHQTGSDKRIVGYYVASPAVEEPSLRRHLERHLPDYMVPSLLVCLPAMPLSSNGKLDRNALPAPRFSAGRGEPPLPGTEQIVADLFASLLEPGEPIRRDDDFFALGGHSLLAVRLVQQLARVFGRDVGLGNLFRYPTVKRLAAHLDGEARVDDNGLQPVIRLNATDNDAPPLFMIHPAGGIGWCYGGYARALAGERAVWGIQADGLDPSRAQPESLEVMALQYARRIGEIAGARPVHLCGWSVGGIIAHAVANALVRSGHTVGCLAMLDSYPADCWRNEPDPGPDAGLKALLAIAGHDPDRLLDLPMTRDAVRDFLRRTESPLAALPEAAFEGIMRVVCGNNRLVRAHVHETYPGTILHVAAAPSGKRLLSPADWRAYAGAVREHRVPFIHAELTAAPAVEAVAPLLAAEMAAREDRGCN</sequence>
<dbReference type="Pfam" id="PF00668">
    <property type="entry name" value="Condensation"/>
    <property type="match status" value="1"/>
</dbReference>
<keyword evidence="3" id="KW-0597">Phosphoprotein</keyword>
<proteinExistence type="predicted"/>
<dbReference type="FunFam" id="2.30.38.10:FF:000001">
    <property type="entry name" value="Non-ribosomal peptide synthetase PvdI"/>
    <property type="match status" value="1"/>
</dbReference>
<feature type="domain" description="Carrier" evidence="5">
    <location>
        <begin position="956"/>
        <end position="1032"/>
    </location>
</feature>
<dbReference type="InterPro" id="IPR023213">
    <property type="entry name" value="CAT-like_dom_sf"/>
</dbReference>
<dbReference type="InterPro" id="IPR029058">
    <property type="entry name" value="AB_hydrolase_fold"/>
</dbReference>
<keyword evidence="2" id="KW-0596">Phosphopantetheine</keyword>
<evidence type="ECO:0000256" key="2">
    <source>
        <dbReference type="ARBA" id="ARBA00022450"/>
    </source>
</evidence>
<dbReference type="InterPro" id="IPR036736">
    <property type="entry name" value="ACP-like_sf"/>
</dbReference>
<dbReference type="CDD" id="cd17646">
    <property type="entry name" value="A_NRPS_AB3403-like"/>
    <property type="match status" value="1"/>
</dbReference>
<dbReference type="Gene3D" id="3.30.559.30">
    <property type="entry name" value="Nonribosomal peptide synthetase, condensation domain"/>
    <property type="match status" value="1"/>
</dbReference>
<evidence type="ECO:0000256" key="4">
    <source>
        <dbReference type="ARBA" id="ARBA00022723"/>
    </source>
</evidence>
<dbReference type="EMBL" id="SDVB01000101">
    <property type="protein sequence ID" value="RYC23934.1"/>
    <property type="molecule type" value="Genomic_DNA"/>
</dbReference>
<evidence type="ECO:0000256" key="3">
    <source>
        <dbReference type="ARBA" id="ARBA00022553"/>
    </source>
</evidence>
<dbReference type="SUPFAM" id="SSF52777">
    <property type="entry name" value="CoA-dependent acyltransferases"/>
    <property type="match status" value="2"/>
</dbReference>
<dbReference type="InterPro" id="IPR001031">
    <property type="entry name" value="Thioesterase"/>
</dbReference>
<evidence type="ECO:0000313" key="7">
    <source>
        <dbReference type="Proteomes" id="UP000291088"/>
    </source>
</evidence>
<dbReference type="RefSeq" id="WP_129330503.1">
    <property type="nucleotide sequence ID" value="NZ_SDVB01000101.1"/>
</dbReference>
<evidence type="ECO:0000259" key="5">
    <source>
        <dbReference type="PROSITE" id="PS50075"/>
    </source>
</evidence>
<dbReference type="InterPro" id="IPR020845">
    <property type="entry name" value="AMP-binding_CS"/>
</dbReference>
<dbReference type="GO" id="GO:0009239">
    <property type="term" value="P:enterobactin biosynthetic process"/>
    <property type="evidence" value="ECO:0007669"/>
    <property type="project" value="TreeGrafter"/>
</dbReference>
<dbReference type="InterPro" id="IPR009081">
    <property type="entry name" value="PP-bd_ACP"/>
</dbReference>
<dbReference type="SUPFAM" id="SSF47336">
    <property type="entry name" value="ACP-like"/>
    <property type="match status" value="1"/>
</dbReference>
<dbReference type="Gene3D" id="3.40.50.980">
    <property type="match status" value="2"/>
</dbReference>
<dbReference type="Gene3D" id="2.30.38.10">
    <property type="entry name" value="Luciferase, Domain 3"/>
    <property type="match status" value="1"/>
</dbReference>
<dbReference type="SUPFAM" id="SSF56801">
    <property type="entry name" value="Acetyl-CoA synthetase-like"/>
    <property type="match status" value="1"/>
</dbReference>
<dbReference type="Gene3D" id="3.30.559.10">
    <property type="entry name" value="Chloramphenicol acetyltransferase-like domain"/>
    <property type="match status" value="1"/>
</dbReference>
<dbReference type="SMART" id="SM00823">
    <property type="entry name" value="PKS_PP"/>
    <property type="match status" value="1"/>
</dbReference>
<dbReference type="SUPFAM" id="SSF53474">
    <property type="entry name" value="alpha/beta-Hydrolases"/>
    <property type="match status" value="1"/>
</dbReference>
<dbReference type="Pfam" id="PF13193">
    <property type="entry name" value="AMP-binding_C"/>
    <property type="match status" value="1"/>
</dbReference>
<reference evidence="6 7" key="1">
    <citation type="submission" date="2019-01" db="EMBL/GenBank/DDBJ databases">
        <authorList>
            <person name="Deng T."/>
        </authorList>
    </citation>
    <scope>NUCLEOTIDE SEQUENCE [LARGE SCALE GENOMIC DNA]</scope>
    <source>
        <strain evidence="6 7">F8825</strain>
    </source>
</reference>
<evidence type="ECO:0000256" key="1">
    <source>
        <dbReference type="ARBA" id="ARBA00001957"/>
    </source>
</evidence>
<dbReference type="FunFam" id="3.30.300.30:FF:000010">
    <property type="entry name" value="Enterobactin synthetase component F"/>
    <property type="match status" value="1"/>
</dbReference>
<protein>
    <submittedName>
        <fullName evidence="6">Amino acid adenylation domain-containing protein</fullName>
    </submittedName>
</protein>
<dbReference type="InterPro" id="IPR045851">
    <property type="entry name" value="AMP-bd_C_sf"/>
</dbReference>
<dbReference type="PROSITE" id="PS00012">
    <property type="entry name" value="PHOSPHOPANTETHEINE"/>
    <property type="match status" value="1"/>
</dbReference>
<dbReference type="FunFam" id="3.40.50.12780:FF:000012">
    <property type="entry name" value="Non-ribosomal peptide synthetase"/>
    <property type="match status" value="1"/>
</dbReference>
<dbReference type="GO" id="GO:0043041">
    <property type="term" value="P:amino acid activation for nonribosomal peptide biosynthetic process"/>
    <property type="evidence" value="ECO:0007669"/>
    <property type="project" value="TreeGrafter"/>
</dbReference>
<dbReference type="GO" id="GO:0009366">
    <property type="term" value="C:enterobactin synthetase complex"/>
    <property type="evidence" value="ECO:0007669"/>
    <property type="project" value="TreeGrafter"/>
</dbReference>
<dbReference type="Pfam" id="PF00975">
    <property type="entry name" value="Thioesterase"/>
    <property type="match status" value="1"/>
</dbReference>
<dbReference type="GO" id="GO:0046872">
    <property type="term" value="F:metal ion binding"/>
    <property type="evidence" value="ECO:0007669"/>
    <property type="project" value="UniProtKB-KW"/>
</dbReference>
<dbReference type="Pfam" id="PF00501">
    <property type="entry name" value="AMP-binding"/>
    <property type="match status" value="1"/>
</dbReference>
<organism evidence="6 7">
    <name type="scientific">Ciceribacter ferrooxidans</name>
    <dbReference type="NCBI Taxonomy" id="2509717"/>
    <lineage>
        <taxon>Bacteria</taxon>
        <taxon>Pseudomonadati</taxon>
        <taxon>Pseudomonadota</taxon>
        <taxon>Alphaproteobacteria</taxon>
        <taxon>Hyphomicrobiales</taxon>
        <taxon>Rhizobiaceae</taxon>
        <taxon>Ciceribacter</taxon>
    </lineage>
</organism>
<dbReference type="InterPro" id="IPR020806">
    <property type="entry name" value="PKS_PP-bd"/>
</dbReference>
<dbReference type="InterPro" id="IPR000873">
    <property type="entry name" value="AMP-dep_synth/lig_dom"/>
</dbReference>
<dbReference type="PANTHER" id="PTHR45527:SF1">
    <property type="entry name" value="FATTY ACID SYNTHASE"/>
    <property type="match status" value="1"/>
</dbReference>
<evidence type="ECO:0000313" key="6">
    <source>
        <dbReference type="EMBL" id="RYC23934.1"/>
    </source>
</evidence>
<dbReference type="Gene3D" id="3.40.50.1820">
    <property type="entry name" value="alpha/beta hydrolase"/>
    <property type="match status" value="1"/>
</dbReference>
<keyword evidence="4" id="KW-0479">Metal-binding</keyword>
<dbReference type="OrthoDB" id="9803968at2"/>
<dbReference type="InterPro" id="IPR001242">
    <property type="entry name" value="Condensation_dom"/>
</dbReference>
<dbReference type="PROSITE" id="PS00455">
    <property type="entry name" value="AMP_BINDING"/>
    <property type="match status" value="1"/>
</dbReference>
<gene>
    <name evidence="6" type="ORF">EUU22_02375</name>
</gene>
<comment type="caution">
    <text evidence="6">The sequence shown here is derived from an EMBL/GenBank/DDBJ whole genome shotgun (WGS) entry which is preliminary data.</text>
</comment>
<dbReference type="Pfam" id="PF00550">
    <property type="entry name" value="PP-binding"/>
    <property type="match status" value="1"/>
</dbReference>
<dbReference type="FunFam" id="3.40.50.980:FF:000002">
    <property type="entry name" value="Enterobactin synthetase component F"/>
    <property type="match status" value="1"/>
</dbReference>
<dbReference type="Proteomes" id="UP000291088">
    <property type="component" value="Unassembled WGS sequence"/>
</dbReference>
<dbReference type="GO" id="GO:0031177">
    <property type="term" value="F:phosphopantetheine binding"/>
    <property type="evidence" value="ECO:0007669"/>
    <property type="project" value="InterPro"/>
</dbReference>
<dbReference type="GO" id="GO:0005829">
    <property type="term" value="C:cytosol"/>
    <property type="evidence" value="ECO:0007669"/>
    <property type="project" value="TreeGrafter"/>
</dbReference>
<dbReference type="InterPro" id="IPR010071">
    <property type="entry name" value="AA_adenyl_dom"/>
</dbReference>
<dbReference type="InterPro" id="IPR006162">
    <property type="entry name" value="Ppantetheine_attach_site"/>
</dbReference>
<dbReference type="InterPro" id="IPR025110">
    <property type="entry name" value="AMP-bd_C"/>
</dbReference>
<dbReference type="PANTHER" id="PTHR45527">
    <property type="entry name" value="NONRIBOSOMAL PEPTIDE SYNTHETASE"/>
    <property type="match status" value="1"/>
</dbReference>